<keyword evidence="10" id="KW-0482">Metalloprotease</keyword>
<evidence type="ECO:0000256" key="8">
    <source>
        <dbReference type="ARBA" id="ARBA00022801"/>
    </source>
</evidence>
<dbReference type="AlphaFoldDB" id="A0A4Q7ZPQ7"/>
<sequence length="531" mass="57824">MTALSRNRRSASGLTILVAFGAAAVLGVTATPASAAGPPPRPGAAGLGDRLYPLLGNGGYNVRDYDLRLRYPKKDPRQTITGDVTITAVATQHLSRFDLDFGGGSVAGVSVNGRRATFTRSGDELVITPKSPLPKRQPFRVTVTGFTATPVVPDADAPVGFVTTPDGTVLAGQPASSHLLFPSNDHPRDKATYTIRLTAPTGWTATASGAPLGVRRHTGYSVSTFRESRPMASELVQIAVGDFLVHQRPAVQGVRIRDVVPRRLADTLLPKAAVERDQVAWMQRQVGPYPFENYGSLVIDGELGFALETQTLSLYDTSLFAAPAFVLNPVMAHELAHQWFGNSVAPRSWSDVWQNEGHATWYELLYAEQTGVFEEYTDYADREALFKAVYALGDQWRDRWGPVARPASSASIWDVFNPNVYYGGALALYALERKIGVDRFRQLEREWVRTYEGRSASTDDFIALASRVAHRDLSTFLIAWLYGAKTPPMPGHPGWVVKAVPAAAQERAAARALVGTDAVTQHLRGLMHTGR</sequence>
<keyword evidence="13" id="KW-0732">Signal</keyword>
<evidence type="ECO:0000313" key="15">
    <source>
        <dbReference type="EMBL" id="RZU52714.1"/>
    </source>
</evidence>
<dbReference type="GO" id="GO:0006508">
    <property type="term" value="P:proteolysis"/>
    <property type="evidence" value="ECO:0007669"/>
    <property type="project" value="UniProtKB-KW"/>
</dbReference>
<dbReference type="InterPro" id="IPR001930">
    <property type="entry name" value="Peptidase_M1"/>
</dbReference>
<dbReference type="OrthoDB" id="100605at2"/>
<name>A0A4Q7ZPQ7_9ACTN</name>
<dbReference type="SUPFAM" id="SSF55486">
    <property type="entry name" value="Metalloproteases ('zincins'), catalytic domain"/>
    <property type="match status" value="1"/>
</dbReference>
<comment type="cofactor">
    <cofactor evidence="2">
        <name>Zn(2+)</name>
        <dbReference type="ChEBI" id="CHEBI:29105"/>
    </cofactor>
</comment>
<dbReference type="PRINTS" id="PR00756">
    <property type="entry name" value="ALADIPTASE"/>
</dbReference>
<evidence type="ECO:0000256" key="9">
    <source>
        <dbReference type="ARBA" id="ARBA00022833"/>
    </source>
</evidence>
<comment type="similarity">
    <text evidence="3">Belongs to the peptidase M1 family.</text>
</comment>
<feature type="chain" id="PRO_5020927708" description="Aminopeptidase N" evidence="13">
    <location>
        <begin position="36"/>
        <end position="531"/>
    </location>
</feature>
<comment type="catalytic activity">
    <reaction evidence="1">
        <text>Release of an N-terminal amino acid, Xaa-|-Yaa- from a peptide, amide or arylamide. Xaa is preferably Ala, but may be most amino acids including Pro (slow action). When a terminal hydrophobic residue is followed by a prolyl residue, the two may be released as an intact Xaa-Pro dipeptide.</text>
        <dbReference type="EC" id="3.4.11.2"/>
    </reaction>
</comment>
<keyword evidence="6" id="KW-0645">Protease</keyword>
<dbReference type="GO" id="GO:0008270">
    <property type="term" value="F:zinc ion binding"/>
    <property type="evidence" value="ECO:0007669"/>
    <property type="project" value="InterPro"/>
</dbReference>
<dbReference type="PANTHER" id="PTHR11533">
    <property type="entry name" value="PROTEASE M1 ZINC METALLOPROTEASE"/>
    <property type="match status" value="1"/>
</dbReference>
<evidence type="ECO:0000256" key="4">
    <source>
        <dbReference type="ARBA" id="ARBA00012564"/>
    </source>
</evidence>
<dbReference type="Pfam" id="PF01433">
    <property type="entry name" value="Peptidase_M1"/>
    <property type="match status" value="1"/>
</dbReference>
<evidence type="ECO:0000313" key="16">
    <source>
        <dbReference type="Proteomes" id="UP000292564"/>
    </source>
</evidence>
<dbReference type="Gene3D" id="1.10.390.10">
    <property type="entry name" value="Neutral Protease Domain 2"/>
    <property type="match status" value="1"/>
</dbReference>
<dbReference type="EMBL" id="SHKY01000001">
    <property type="protein sequence ID" value="RZU52714.1"/>
    <property type="molecule type" value="Genomic_DNA"/>
</dbReference>
<keyword evidence="7" id="KW-0479">Metal-binding</keyword>
<organism evidence="15 16">
    <name type="scientific">Krasilnikovia cinnamomea</name>
    <dbReference type="NCBI Taxonomy" id="349313"/>
    <lineage>
        <taxon>Bacteria</taxon>
        <taxon>Bacillati</taxon>
        <taxon>Actinomycetota</taxon>
        <taxon>Actinomycetes</taxon>
        <taxon>Micromonosporales</taxon>
        <taxon>Micromonosporaceae</taxon>
        <taxon>Krasilnikovia</taxon>
    </lineage>
</organism>
<evidence type="ECO:0000256" key="7">
    <source>
        <dbReference type="ARBA" id="ARBA00022723"/>
    </source>
</evidence>
<evidence type="ECO:0000259" key="14">
    <source>
        <dbReference type="Pfam" id="PF01433"/>
    </source>
</evidence>
<evidence type="ECO:0000256" key="13">
    <source>
        <dbReference type="SAM" id="SignalP"/>
    </source>
</evidence>
<dbReference type="PANTHER" id="PTHR11533:SF297">
    <property type="entry name" value="AMINOPEPTIDASE N"/>
    <property type="match status" value="1"/>
</dbReference>
<evidence type="ECO:0000256" key="6">
    <source>
        <dbReference type="ARBA" id="ARBA00022670"/>
    </source>
</evidence>
<gene>
    <name evidence="15" type="ORF">EV385_4595</name>
</gene>
<dbReference type="RefSeq" id="WP_130511296.1">
    <property type="nucleotide sequence ID" value="NZ_SHKY01000001.1"/>
</dbReference>
<keyword evidence="16" id="KW-1185">Reference proteome</keyword>
<dbReference type="Gene3D" id="2.60.40.1730">
    <property type="entry name" value="tricorn interacting facor f3 domain"/>
    <property type="match status" value="1"/>
</dbReference>
<comment type="caution">
    <text evidence="15">The sequence shown here is derived from an EMBL/GenBank/DDBJ whole genome shotgun (WGS) entry which is preliminary data.</text>
</comment>
<keyword evidence="9" id="KW-0862">Zinc</keyword>
<dbReference type="Proteomes" id="UP000292564">
    <property type="component" value="Unassembled WGS sequence"/>
</dbReference>
<dbReference type="InterPro" id="IPR014782">
    <property type="entry name" value="Peptidase_M1_dom"/>
</dbReference>
<dbReference type="GO" id="GO:0008237">
    <property type="term" value="F:metallopeptidase activity"/>
    <property type="evidence" value="ECO:0007669"/>
    <property type="project" value="UniProtKB-KW"/>
</dbReference>
<dbReference type="InterPro" id="IPR042097">
    <property type="entry name" value="Aminopeptidase_N-like_N_sf"/>
</dbReference>
<evidence type="ECO:0000256" key="5">
    <source>
        <dbReference type="ARBA" id="ARBA00015611"/>
    </source>
</evidence>
<proteinExistence type="inferred from homology"/>
<dbReference type="EC" id="3.4.11.2" evidence="4"/>
<evidence type="ECO:0000256" key="1">
    <source>
        <dbReference type="ARBA" id="ARBA00000098"/>
    </source>
</evidence>
<accession>A0A4Q7ZPQ7</accession>
<evidence type="ECO:0000256" key="2">
    <source>
        <dbReference type="ARBA" id="ARBA00001947"/>
    </source>
</evidence>
<dbReference type="GO" id="GO:0016285">
    <property type="term" value="F:alanyl aminopeptidase activity"/>
    <property type="evidence" value="ECO:0007669"/>
    <property type="project" value="UniProtKB-EC"/>
</dbReference>
<evidence type="ECO:0000256" key="11">
    <source>
        <dbReference type="ARBA" id="ARBA00029811"/>
    </source>
</evidence>
<protein>
    <recommendedName>
        <fullName evidence="5">Aminopeptidase N</fullName>
        <ecNumber evidence="4">3.4.11.2</ecNumber>
    </recommendedName>
    <alternativeName>
        <fullName evidence="11">Alanine aminopeptidase</fullName>
    </alternativeName>
    <alternativeName>
        <fullName evidence="12">Lysyl aminopeptidase</fullName>
    </alternativeName>
</protein>
<feature type="signal peptide" evidence="13">
    <location>
        <begin position="1"/>
        <end position="35"/>
    </location>
</feature>
<feature type="domain" description="Peptidase M1 membrane alanine aminopeptidase" evidence="14">
    <location>
        <begin position="288"/>
        <end position="480"/>
    </location>
</feature>
<dbReference type="CDD" id="cd09603">
    <property type="entry name" value="M1_APN_like"/>
    <property type="match status" value="1"/>
</dbReference>
<keyword evidence="8" id="KW-0378">Hydrolase</keyword>
<evidence type="ECO:0000256" key="12">
    <source>
        <dbReference type="ARBA" id="ARBA00031533"/>
    </source>
</evidence>
<evidence type="ECO:0000256" key="3">
    <source>
        <dbReference type="ARBA" id="ARBA00010136"/>
    </source>
</evidence>
<dbReference type="InterPro" id="IPR050344">
    <property type="entry name" value="Peptidase_M1_aminopeptidases"/>
</dbReference>
<reference evidence="15 16" key="1">
    <citation type="submission" date="2019-02" db="EMBL/GenBank/DDBJ databases">
        <title>Sequencing the genomes of 1000 actinobacteria strains.</title>
        <authorList>
            <person name="Klenk H.-P."/>
        </authorList>
    </citation>
    <scope>NUCLEOTIDE SEQUENCE [LARGE SCALE GENOMIC DNA]</scope>
    <source>
        <strain evidence="15 16">DSM 45162</strain>
    </source>
</reference>
<dbReference type="SUPFAM" id="SSF63737">
    <property type="entry name" value="Leukotriene A4 hydrolase N-terminal domain"/>
    <property type="match status" value="1"/>
</dbReference>
<evidence type="ECO:0000256" key="10">
    <source>
        <dbReference type="ARBA" id="ARBA00023049"/>
    </source>
</evidence>
<dbReference type="InterPro" id="IPR027268">
    <property type="entry name" value="Peptidase_M4/M1_CTD_sf"/>
</dbReference>